<dbReference type="GO" id="GO:0070403">
    <property type="term" value="F:NAD+ binding"/>
    <property type="evidence" value="ECO:0007669"/>
    <property type="project" value="InterPro"/>
</dbReference>
<feature type="domain" description="3-hydroxyacyl-CoA dehydrogenase C-terminal" evidence="12">
    <location>
        <begin position="600"/>
        <end position="665"/>
    </location>
</feature>
<evidence type="ECO:0000259" key="12">
    <source>
        <dbReference type="Pfam" id="PF00725"/>
    </source>
</evidence>
<dbReference type="Pfam" id="PF02737">
    <property type="entry name" value="3HCDH_N"/>
    <property type="match status" value="1"/>
</dbReference>
<evidence type="ECO:0000256" key="10">
    <source>
        <dbReference type="ARBA" id="ARBA00023239"/>
    </source>
</evidence>
<evidence type="ECO:0000256" key="6">
    <source>
        <dbReference type="ARBA" id="ARBA00023027"/>
    </source>
</evidence>
<evidence type="ECO:0000256" key="1">
    <source>
        <dbReference type="ARBA" id="ARBA00004275"/>
    </source>
</evidence>
<accession>A0A0N1HVX9</accession>
<dbReference type="Gene3D" id="3.40.50.720">
    <property type="entry name" value="NAD(P)-binding Rossmann-like Domain"/>
    <property type="match status" value="1"/>
</dbReference>
<keyword evidence="6" id="KW-0520">NAD</keyword>
<dbReference type="Pfam" id="PF00378">
    <property type="entry name" value="ECH_1"/>
    <property type="match status" value="1"/>
</dbReference>
<dbReference type="InterPro" id="IPR006108">
    <property type="entry name" value="3HC_DH_C"/>
</dbReference>
<dbReference type="OMA" id="YNGAAMG"/>
<keyword evidence="5" id="KW-0560">Oxidoreductase</keyword>
<evidence type="ECO:0000256" key="7">
    <source>
        <dbReference type="ARBA" id="ARBA00023098"/>
    </source>
</evidence>
<dbReference type="Pfam" id="PF00725">
    <property type="entry name" value="3HCDH"/>
    <property type="match status" value="1"/>
</dbReference>
<sequence>MKRLDNISSHLQDNRYVRVERRGVVGLIRLLRTAPPHSQVGGCVLCAPMRAQILRAIKSLEADPSCLVIVLSSTSDRFFSSGLNIADFAEGFTSDPTQQPPVPSLFELTAAVEECPKVCIAAIQGLCSSWGLELALAADYRVCAINAKFRFPEVNFGITPCGGGARRLVCRVGIPHALGMLCYGRTVYAREAQQMGLVDSAPCNGPQQWEELVRFVTSHAAVSAKEGLRTVEDAQAAKALARQRRRLCPAYAQLPFFNRGWYAWIEHKLRDSVPRARQAPYRAIEAVRIAVAHSLLSHNASIDAAAAVKADAAVPSAARDAVYAAAERKLFELCLTSAEAKATQHVLRASQRTSMSWERSHTLLPAMPSAPASSPDASVNVMSTPSVIAPLRLSSRVDECAIETDLGVRKVAVMGADTMGTSIALMLLWLSDIEEVVLIEGNAQRLACAVRAIGEHLRSRVAAHRLSLHRCEDMLCRLRATGSPNTPFPPLLADMDLVLECAQELPALKQNIFAHLDKICKRSAIFVSVSSAQDVHELAAVTRRPGQVVGIHFFPPANHTPVVEVMRGTTTERWVVARLTHLFSRLSKFVVVSLNEHGCAGTRLLLAALYQAYAMLEDGCLPIQIDAALRKTFNFTRGLFEVEDIVGLDSTAAVRALLQQRGGITPPPAAAAAAGSPAARAGHSKGREISVRVASAEELSNRWRLPSRPVFEIPDSMIAAGALGRTTREGWYAYATPEEFTLGYALRHPIKSWLWLPPAPTTYASAELKPAAESTTPGATASTSFSSFAPSSSPGLHQCCRFPLVSLEALIPRHNYSAEYRTLNNSKRHKRTRRSFRDEEIVERIVFAMVNEAAKMMADGVIANSSDIDCISAYTLGFPLWKGGLCFYADNVIGIAKVVYKMRVYQRALGPDEFPFPCTALQEMLAKGQTFASISK</sequence>
<evidence type="ECO:0000256" key="5">
    <source>
        <dbReference type="ARBA" id="ARBA00023002"/>
    </source>
</evidence>
<keyword evidence="10" id="KW-0456">Lyase</keyword>
<dbReference type="AlphaFoldDB" id="A0A0N1HVX9"/>
<evidence type="ECO:0000256" key="4">
    <source>
        <dbReference type="ARBA" id="ARBA00022832"/>
    </source>
</evidence>
<dbReference type="SUPFAM" id="SSF51735">
    <property type="entry name" value="NAD(P)-binding Rossmann-fold domains"/>
    <property type="match status" value="1"/>
</dbReference>
<dbReference type="InterPro" id="IPR006176">
    <property type="entry name" value="3-OHacyl-CoA_DH_NAD-bd"/>
</dbReference>
<comment type="subunit">
    <text evidence="3">Monomer.</text>
</comment>
<dbReference type="OrthoDB" id="2018133at2759"/>
<dbReference type="SUPFAM" id="SSF52096">
    <property type="entry name" value="ClpP/crotonase"/>
    <property type="match status" value="1"/>
</dbReference>
<keyword evidence="11" id="KW-0511">Multifunctional enzyme</keyword>
<keyword evidence="7" id="KW-0443">Lipid metabolism</keyword>
<evidence type="ECO:0000256" key="9">
    <source>
        <dbReference type="ARBA" id="ARBA00023235"/>
    </source>
</evidence>
<dbReference type="InterPro" id="IPR029045">
    <property type="entry name" value="ClpP/crotonase-like_dom_sf"/>
</dbReference>
<dbReference type="VEuPathDB" id="TriTrypDB:Lsey_0151_0100"/>
<evidence type="ECO:0000313" key="14">
    <source>
        <dbReference type="EMBL" id="KPI86052.1"/>
    </source>
</evidence>
<evidence type="ECO:0000256" key="11">
    <source>
        <dbReference type="ARBA" id="ARBA00023268"/>
    </source>
</evidence>
<dbReference type="GO" id="GO:0006635">
    <property type="term" value="P:fatty acid beta-oxidation"/>
    <property type="evidence" value="ECO:0007669"/>
    <property type="project" value="UniProtKB-UniPathway"/>
</dbReference>
<dbReference type="Gene3D" id="3.90.226.10">
    <property type="entry name" value="2-enoyl-CoA Hydratase, Chain A, domain 1"/>
    <property type="match status" value="1"/>
</dbReference>
<dbReference type="GO" id="GO:0004300">
    <property type="term" value="F:enoyl-CoA hydratase activity"/>
    <property type="evidence" value="ECO:0007669"/>
    <property type="project" value="UniProtKB-ARBA"/>
</dbReference>
<gene>
    <name evidence="14" type="ORF">ABL78_4890</name>
</gene>
<comment type="subcellular location">
    <subcellularLocation>
        <location evidence="1">Peroxisome</location>
    </subcellularLocation>
</comment>
<dbReference type="PANTHER" id="PTHR23309:SF49">
    <property type="entry name" value="PEROXISOMAL BIFUNCTIONAL ENZYME"/>
    <property type="match status" value="1"/>
</dbReference>
<keyword evidence="15" id="KW-1185">Reference proteome</keyword>
<comment type="pathway">
    <text evidence="2">Lipid metabolism; fatty acid beta-oxidation.</text>
</comment>
<dbReference type="PANTHER" id="PTHR23309">
    <property type="entry name" value="3-HYDROXYACYL-COA DEHYROGENASE"/>
    <property type="match status" value="1"/>
</dbReference>
<keyword evidence="4" id="KW-0276">Fatty acid metabolism</keyword>
<dbReference type="GO" id="GO:0003857">
    <property type="term" value="F:(3S)-3-hydroxyacyl-CoA dehydrogenase (NAD+) activity"/>
    <property type="evidence" value="ECO:0007669"/>
    <property type="project" value="TreeGrafter"/>
</dbReference>
<keyword evidence="8" id="KW-0576">Peroxisome</keyword>
<dbReference type="CDD" id="cd06558">
    <property type="entry name" value="crotonase-like"/>
    <property type="match status" value="1"/>
</dbReference>
<dbReference type="GO" id="GO:0016853">
    <property type="term" value="F:isomerase activity"/>
    <property type="evidence" value="ECO:0007669"/>
    <property type="project" value="UniProtKB-KW"/>
</dbReference>
<dbReference type="Gene3D" id="1.10.1040.50">
    <property type="match status" value="2"/>
</dbReference>
<dbReference type="InterPro" id="IPR036291">
    <property type="entry name" value="NAD(P)-bd_dom_sf"/>
</dbReference>
<evidence type="ECO:0000256" key="8">
    <source>
        <dbReference type="ARBA" id="ARBA00023140"/>
    </source>
</evidence>
<dbReference type="Proteomes" id="UP000038009">
    <property type="component" value="Unassembled WGS sequence"/>
</dbReference>
<evidence type="ECO:0000256" key="3">
    <source>
        <dbReference type="ARBA" id="ARBA00011245"/>
    </source>
</evidence>
<protein>
    <submittedName>
        <fullName evidence="14">Putative enoyl-CoA hydratase/Enoyl-CoA isomerase/3-hydroxyacyl-CoA dehydrogenase</fullName>
    </submittedName>
</protein>
<dbReference type="InterPro" id="IPR001753">
    <property type="entry name" value="Enoyl-CoA_hydra/iso"/>
</dbReference>
<evidence type="ECO:0000256" key="2">
    <source>
        <dbReference type="ARBA" id="ARBA00005005"/>
    </source>
</evidence>
<dbReference type="GO" id="GO:0005777">
    <property type="term" value="C:peroxisome"/>
    <property type="evidence" value="ECO:0007669"/>
    <property type="project" value="UniProtKB-SubCell"/>
</dbReference>
<evidence type="ECO:0000313" key="15">
    <source>
        <dbReference type="Proteomes" id="UP000038009"/>
    </source>
</evidence>
<feature type="domain" description="3-hydroxyacyl-CoA dehydrogenase NAD binding" evidence="13">
    <location>
        <begin position="410"/>
        <end position="593"/>
    </location>
</feature>
<organism evidence="14 15">
    <name type="scientific">Leptomonas seymouri</name>
    <dbReference type="NCBI Taxonomy" id="5684"/>
    <lineage>
        <taxon>Eukaryota</taxon>
        <taxon>Discoba</taxon>
        <taxon>Euglenozoa</taxon>
        <taxon>Kinetoplastea</taxon>
        <taxon>Metakinetoplastina</taxon>
        <taxon>Trypanosomatida</taxon>
        <taxon>Trypanosomatidae</taxon>
        <taxon>Leishmaniinae</taxon>
        <taxon>Leptomonas</taxon>
    </lineage>
</organism>
<proteinExistence type="predicted"/>
<dbReference type="EMBL" id="LJSK01000151">
    <property type="protein sequence ID" value="KPI86052.1"/>
    <property type="molecule type" value="Genomic_DNA"/>
</dbReference>
<dbReference type="UniPathway" id="UPA00659"/>
<reference evidence="14 15" key="1">
    <citation type="journal article" date="2015" name="PLoS Pathog.">
        <title>Leptomonas seymouri: Adaptations to the Dixenous Life Cycle Analyzed by Genome Sequencing, Transcriptome Profiling and Co-infection with Leishmania donovani.</title>
        <authorList>
            <person name="Kraeva N."/>
            <person name="Butenko A."/>
            <person name="Hlavacova J."/>
            <person name="Kostygov A."/>
            <person name="Myskova J."/>
            <person name="Grybchuk D."/>
            <person name="Lestinova T."/>
            <person name="Votypka J."/>
            <person name="Volf P."/>
            <person name="Opperdoes F."/>
            <person name="Flegontov P."/>
            <person name="Lukes J."/>
            <person name="Yurchenko V."/>
        </authorList>
    </citation>
    <scope>NUCLEOTIDE SEQUENCE [LARGE SCALE GENOMIC DNA]</scope>
    <source>
        <strain evidence="14 15">ATCC 30220</strain>
    </source>
</reference>
<evidence type="ECO:0000259" key="13">
    <source>
        <dbReference type="Pfam" id="PF02737"/>
    </source>
</evidence>
<name>A0A0N1HVX9_LEPSE</name>
<keyword evidence="9 14" id="KW-0413">Isomerase</keyword>
<dbReference type="SUPFAM" id="SSF48179">
    <property type="entry name" value="6-phosphogluconate dehydrogenase C-terminal domain-like"/>
    <property type="match status" value="2"/>
</dbReference>
<dbReference type="InterPro" id="IPR008927">
    <property type="entry name" value="6-PGluconate_DH-like_C_sf"/>
</dbReference>
<comment type="caution">
    <text evidence="14">The sequence shown here is derived from an EMBL/GenBank/DDBJ whole genome shotgun (WGS) entry which is preliminary data.</text>
</comment>